<accession>A0ABD6F2M5</accession>
<gene>
    <name evidence="2" type="ORF">AB6A40_011245</name>
</gene>
<dbReference type="SUPFAM" id="SSF109805">
    <property type="entry name" value="Phenylalanine zipper"/>
    <property type="match status" value="1"/>
</dbReference>
<protein>
    <recommendedName>
        <fullName evidence="1">Phenylalanine zipper domain-containing protein</fullName>
    </recommendedName>
</protein>
<sequence length="145" mass="16747">MEDHEPSRWRQFCMQYAKSVAFQFAESWQQFLLNDNSKSDTNVPKEDIVEQFTQTFSEELTKRLLSDNPIRHAPDSSLTDRVLNNYQSATMCCGRSRSFWSSPSEGDQKKGATTLDYKKRSQSDFAFVGRTPALVTYFVSRIFSS</sequence>
<evidence type="ECO:0000313" key="2">
    <source>
        <dbReference type="EMBL" id="MFH4984536.1"/>
    </source>
</evidence>
<proteinExistence type="predicted"/>
<dbReference type="AlphaFoldDB" id="A0ABD6F2M5"/>
<dbReference type="Pfam" id="PF08916">
    <property type="entry name" value="Phe_ZIP"/>
    <property type="match status" value="1"/>
</dbReference>
<organism evidence="2 3">
    <name type="scientific">Gnathostoma spinigerum</name>
    <dbReference type="NCBI Taxonomy" id="75299"/>
    <lineage>
        <taxon>Eukaryota</taxon>
        <taxon>Metazoa</taxon>
        <taxon>Ecdysozoa</taxon>
        <taxon>Nematoda</taxon>
        <taxon>Chromadorea</taxon>
        <taxon>Rhabditida</taxon>
        <taxon>Spirurina</taxon>
        <taxon>Gnathostomatomorpha</taxon>
        <taxon>Gnathostomatoidea</taxon>
        <taxon>Gnathostomatidae</taxon>
        <taxon>Gnathostoma</taxon>
    </lineage>
</organism>
<feature type="domain" description="Phenylalanine zipper" evidence="1">
    <location>
        <begin position="9"/>
        <end position="58"/>
    </location>
</feature>
<evidence type="ECO:0000313" key="3">
    <source>
        <dbReference type="Proteomes" id="UP001608902"/>
    </source>
</evidence>
<dbReference type="Proteomes" id="UP001608902">
    <property type="component" value="Unassembled WGS sequence"/>
</dbReference>
<dbReference type="Gene3D" id="6.10.140.110">
    <property type="match status" value="1"/>
</dbReference>
<evidence type="ECO:0000259" key="1">
    <source>
        <dbReference type="Pfam" id="PF08916"/>
    </source>
</evidence>
<name>A0ABD6F2M5_9BILA</name>
<keyword evidence="3" id="KW-1185">Reference proteome</keyword>
<comment type="caution">
    <text evidence="2">The sequence shown here is derived from an EMBL/GenBank/DDBJ whole genome shotgun (WGS) entry which is preliminary data.</text>
</comment>
<dbReference type="InterPro" id="IPR036290">
    <property type="entry name" value="Phe_ZIP_sf"/>
</dbReference>
<reference evidence="2 3" key="1">
    <citation type="submission" date="2024-08" db="EMBL/GenBank/DDBJ databases">
        <title>Gnathostoma spinigerum genome.</title>
        <authorList>
            <person name="Gonzalez-Bertolin B."/>
            <person name="Monzon S."/>
            <person name="Zaballos A."/>
            <person name="Jimenez P."/>
            <person name="Dekumyoy P."/>
            <person name="Varona S."/>
            <person name="Cuesta I."/>
            <person name="Sumanam S."/>
            <person name="Adisakwattana P."/>
            <person name="Gasser R.B."/>
            <person name="Hernandez-Gonzalez A."/>
            <person name="Young N.D."/>
            <person name="Perteguer M.J."/>
        </authorList>
    </citation>
    <scope>NUCLEOTIDE SEQUENCE [LARGE SCALE GENOMIC DNA]</scope>
    <source>
        <strain evidence="2">AL3</strain>
        <tissue evidence="2">Liver</tissue>
    </source>
</reference>
<dbReference type="EMBL" id="JBGFUD010018406">
    <property type="protein sequence ID" value="MFH4984536.1"/>
    <property type="molecule type" value="Genomic_DNA"/>
</dbReference>
<dbReference type="InterPro" id="IPR015012">
    <property type="entry name" value="Phe_ZIP"/>
</dbReference>